<reference evidence="2 3" key="1">
    <citation type="submission" date="2016-07" db="EMBL/GenBank/DDBJ databases">
        <title>Pervasive Adenine N6-methylation of Active Genes in Fungi.</title>
        <authorList>
            <consortium name="DOE Joint Genome Institute"/>
            <person name="Mondo S.J."/>
            <person name="Dannebaum R.O."/>
            <person name="Kuo R.C."/>
            <person name="Labutti K."/>
            <person name="Haridas S."/>
            <person name="Kuo A."/>
            <person name="Salamov A."/>
            <person name="Ahrendt S.R."/>
            <person name="Lipzen A."/>
            <person name="Sullivan W."/>
            <person name="Andreopoulos W.B."/>
            <person name="Clum A."/>
            <person name="Lindquist E."/>
            <person name="Daum C."/>
            <person name="Ramamoorthy G.K."/>
            <person name="Gryganskyi A."/>
            <person name="Culley D."/>
            <person name="Magnuson J.K."/>
            <person name="James T.Y."/>
            <person name="O'Malley M.A."/>
            <person name="Stajich J.E."/>
            <person name="Spatafora J.W."/>
            <person name="Visel A."/>
            <person name="Grigoriev I.V."/>
        </authorList>
    </citation>
    <scope>NUCLEOTIDE SEQUENCE [LARGE SCALE GENOMIC DNA]</scope>
    <source>
        <strain evidence="2 3">CBS 115471</strain>
    </source>
</reference>
<accession>A0A1Y1Y708</accession>
<dbReference type="Proteomes" id="UP000193144">
    <property type="component" value="Unassembled WGS sequence"/>
</dbReference>
<dbReference type="AlphaFoldDB" id="A0A1Y1Y708"/>
<feature type="signal peptide" evidence="1">
    <location>
        <begin position="1"/>
        <end position="19"/>
    </location>
</feature>
<evidence type="ECO:0000313" key="2">
    <source>
        <dbReference type="EMBL" id="ORX93787.1"/>
    </source>
</evidence>
<feature type="chain" id="PRO_5012282292" evidence="1">
    <location>
        <begin position="20"/>
        <end position="101"/>
    </location>
</feature>
<proteinExistence type="predicted"/>
<name>A0A1Y1Y708_9PLEO</name>
<dbReference type="OrthoDB" id="4788825at2759"/>
<comment type="caution">
    <text evidence="2">The sequence shown here is derived from an EMBL/GenBank/DDBJ whole genome shotgun (WGS) entry which is preliminary data.</text>
</comment>
<keyword evidence="3" id="KW-1185">Reference proteome</keyword>
<evidence type="ECO:0000256" key="1">
    <source>
        <dbReference type="SAM" id="SignalP"/>
    </source>
</evidence>
<evidence type="ECO:0000313" key="3">
    <source>
        <dbReference type="Proteomes" id="UP000193144"/>
    </source>
</evidence>
<dbReference type="EMBL" id="MCFA01000328">
    <property type="protein sequence ID" value="ORX93787.1"/>
    <property type="molecule type" value="Genomic_DNA"/>
</dbReference>
<organism evidence="2 3">
    <name type="scientific">Clohesyomyces aquaticus</name>
    <dbReference type="NCBI Taxonomy" id="1231657"/>
    <lineage>
        <taxon>Eukaryota</taxon>
        <taxon>Fungi</taxon>
        <taxon>Dikarya</taxon>
        <taxon>Ascomycota</taxon>
        <taxon>Pezizomycotina</taxon>
        <taxon>Dothideomycetes</taxon>
        <taxon>Pleosporomycetidae</taxon>
        <taxon>Pleosporales</taxon>
        <taxon>Lindgomycetaceae</taxon>
        <taxon>Clohesyomyces</taxon>
    </lineage>
</organism>
<sequence length="101" mass="10916">MKLIAILPVLASLSSVSYAAKGLTVDLYNDPTCSAGKETSWYARGVCYTTRGNRGIHVHPGVGCYLTVYNGDSCNSGDQANLDGRKCWDIAYRGSFKITCQ</sequence>
<gene>
    <name evidence="2" type="ORF">BCR34DRAFT_526265</name>
</gene>
<protein>
    <submittedName>
        <fullName evidence="2">Uncharacterized protein</fullName>
    </submittedName>
</protein>
<keyword evidence="1" id="KW-0732">Signal</keyword>